<reference evidence="2" key="1">
    <citation type="journal article" date="2019" name="Sci. Rep.">
        <title>Draft genome of Tanacetum cinerariifolium, the natural source of mosquito coil.</title>
        <authorList>
            <person name="Yamashiro T."/>
            <person name="Shiraishi A."/>
            <person name="Satake H."/>
            <person name="Nakayama K."/>
        </authorList>
    </citation>
    <scope>NUCLEOTIDE SEQUENCE</scope>
</reference>
<proteinExistence type="predicted"/>
<feature type="coiled-coil region" evidence="1">
    <location>
        <begin position="2"/>
        <end position="29"/>
    </location>
</feature>
<keyword evidence="1" id="KW-0175">Coiled coil</keyword>
<evidence type="ECO:0000313" key="2">
    <source>
        <dbReference type="EMBL" id="GFD10920.1"/>
    </source>
</evidence>
<dbReference type="EMBL" id="BKCJ011255663">
    <property type="protein sequence ID" value="GFD10920.1"/>
    <property type="molecule type" value="Genomic_DNA"/>
</dbReference>
<organism evidence="2">
    <name type="scientific">Tanacetum cinerariifolium</name>
    <name type="common">Dalmatian daisy</name>
    <name type="synonym">Chrysanthemum cinerariifolium</name>
    <dbReference type="NCBI Taxonomy" id="118510"/>
    <lineage>
        <taxon>Eukaryota</taxon>
        <taxon>Viridiplantae</taxon>
        <taxon>Streptophyta</taxon>
        <taxon>Embryophyta</taxon>
        <taxon>Tracheophyta</taxon>
        <taxon>Spermatophyta</taxon>
        <taxon>Magnoliopsida</taxon>
        <taxon>eudicotyledons</taxon>
        <taxon>Gunneridae</taxon>
        <taxon>Pentapetalae</taxon>
        <taxon>asterids</taxon>
        <taxon>campanulids</taxon>
        <taxon>Asterales</taxon>
        <taxon>Asteraceae</taxon>
        <taxon>Asteroideae</taxon>
        <taxon>Anthemideae</taxon>
        <taxon>Anthemidinae</taxon>
        <taxon>Tanacetum</taxon>
    </lineage>
</organism>
<feature type="non-terminal residue" evidence="2">
    <location>
        <position position="70"/>
    </location>
</feature>
<dbReference type="AlphaFoldDB" id="A0A699TM64"/>
<comment type="caution">
    <text evidence="2">The sequence shown here is derived from an EMBL/GenBank/DDBJ whole genome shotgun (WGS) entry which is preliminary data.</text>
</comment>
<evidence type="ECO:0000256" key="1">
    <source>
        <dbReference type="SAM" id="Coils"/>
    </source>
</evidence>
<gene>
    <name evidence="2" type="ORF">Tci_882889</name>
</gene>
<name>A0A699TM64_TANCI</name>
<sequence length="70" mass="7870">MKKIHTNEIDALKQRNVALKNEKESLDGKVTDLQSLVSTKDLELKDLNVEVSSLRSQNDGACAGDHMFWL</sequence>
<protein>
    <submittedName>
        <fullName evidence="2">Uncharacterized protein</fullName>
    </submittedName>
</protein>
<accession>A0A699TM64</accession>